<comment type="catalytic activity">
    <reaction evidence="4">
        <text>ATP + (deoxyribonucleotide)n-3'-hydroxyl + 5'-phospho-(deoxyribonucleotide)m = (deoxyribonucleotide)n+m + AMP + diphosphate.</text>
        <dbReference type="EC" id="6.5.1.1"/>
    </reaction>
</comment>
<dbReference type="Gene3D" id="3.30.1490.70">
    <property type="match status" value="1"/>
</dbReference>
<dbReference type="InterPro" id="IPR012340">
    <property type="entry name" value="NA-bd_OB-fold"/>
</dbReference>
<dbReference type="InterPro" id="IPR012309">
    <property type="entry name" value="DNA_ligase_ATP-dep_C"/>
</dbReference>
<dbReference type="EMBL" id="BAABIM010000004">
    <property type="protein sequence ID" value="GAA4696597.1"/>
    <property type="molecule type" value="Genomic_DNA"/>
</dbReference>
<protein>
    <recommendedName>
        <fullName evidence="2">DNA ligase (ATP)</fullName>
        <ecNumber evidence="2">6.5.1.1</ecNumber>
    </recommendedName>
</protein>
<evidence type="ECO:0000313" key="6">
    <source>
        <dbReference type="EMBL" id="GAA4696597.1"/>
    </source>
</evidence>
<gene>
    <name evidence="6" type="ORF">GCM10023226_38850</name>
</gene>
<keyword evidence="7" id="KW-1185">Reference proteome</keyword>
<dbReference type="InterPro" id="IPR014146">
    <property type="entry name" value="LigD_ligase_dom"/>
</dbReference>
<sequence>MRPMLATPATEVPRGEAWTHEVKWDGMRLLAEVTAGAPAARLTSRNENDVTPAWPDVAVSPLPGRDLVVDGEVIALDARGVPDFRVLQERMHVRNRRTVARLVEQVPVTFMAFDLLRLDGHDLTARPLQERRALLEEALDGGAWQVPPAYDDGEMLWEATAQQGLEGIVSKRRDSRYRPGERSPHWLKRAHRHRRSYVVGGWRPQEGTSDRLAALLVGEPTPAGLAYRGRVGSGIGARAGRALGALVVDLAREQSPFHDEVPRVDAAGTHWVEPRLVVDVDTHGAGYQRLRQPSFRGLREDLAPEDLAEGTLR</sequence>
<proteinExistence type="inferred from homology"/>
<dbReference type="EC" id="6.5.1.1" evidence="2"/>
<organism evidence="6 7">
    <name type="scientific">Nocardioides nanhaiensis</name>
    <dbReference type="NCBI Taxonomy" id="1476871"/>
    <lineage>
        <taxon>Bacteria</taxon>
        <taxon>Bacillati</taxon>
        <taxon>Actinomycetota</taxon>
        <taxon>Actinomycetes</taxon>
        <taxon>Propionibacteriales</taxon>
        <taxon>Nocardioidaceae</taxon>
        <taxon>Nocardioides</taxon>
    </lineage>
</organism>
<dbReference type="PANTHER" id="PTHR45674:SF4">
    <property type="entry name" value="DNA LIGASE 1"/>
    <property type="match status" value="1"/>
</dbReference>
<evidence type="ECO:0000256" key="3">
    <source>
        <dbReference type="ARBA" id="ARBA00022598"/>
    </source>
</evidence>
<evidence type="ECO:0000259" key="5">
    <source>
        <dbReference type="PROSITE" id="PS50160"/>
    </source>
</evidence>
<dbReference type="Pfam" id="PF01068">
    <property type="entry name" value="DNA_ligase_A_M"/>
    <property type="match status" value="1"/>
</dbReference>
<evidence type="ECO:0000256" key="2">
    <source>
        <dbReference type="ARBA" id="ARBA00012727"/>
    </source>
</evidence>
<evidence type="ECO:0000256" key="1">
    <source>
        <dbReference type="ARBA" id="ARBA00007572"/>
    </source>
</evidence>
<accession>A0ABP8WXZ8</accession>
<dbReference type="SUPFAM" id="SSF56091">
    <property type="entry name" value="DNA ligase/mRNA capping enzyme, catalytic domain"/>
    <property type="match status" value="1"/>
</dbReference>
<dbReference type="Gene3D" id="2.40.50.140">
    <property type="entry name" value="Nucleic acid-binding proteins"/>
    <property type="match status" value="1"/>
</dbReference>
<dbReference type="CDD" id="cd07971">
    <property type="entry name" value="OBF_DNA_ligase_LigD"/>
    <property type="match status" value="1"/>
</dbReference>
<dbReference type="Pfam" id="PF04679">
    <property type="entry name" value="DNA_ligase_A_C"/>
    <property type="match status" value="1"/>
</dbReference>
<evidence type="ECO:0000313" key="7">
    <source>
        <dbReference type="Proteomes" id="UP001500621"/>
    </source>
</evidence>
<dbReference type="Proteomes" id="UP001500621">
    <property type="component" value="Unassembled WGS sequence"/>
</dbReference>
<dbReference type="InterPro" id="IPR012310">
    <property type="entry name" value="DNA_ligase_ATP-dep_cent"/>
</dbReference>
<name>A0ABP8WXZ8_9ACTN</name>
<dbReference type="Gene3D" id="3.30.470.30">
    <property type="entry name" value="DNA ligase/mRNA capping enzyme"/>
    <property type="match status" value="1"/>
</dbReference>
<dbReference type="PANTHER" id="PTHR45674">
    <property type="entry name" value="DNA LIGASE 1/3 FAMILY MEMBER"/>
    <property type="match status" value="1"/>
</dbReference>
<comment type="caution">
    <text evidence="6">The sequence shown here is derived from an EMBL/GenBank/DDBJ whole genome shotgun (WGS) entry which is preliminary data.</text>
</comment>
<dbReference type="RefSeq" id="WP_345270158.1">
    <property type="nucleotide sequence ID" value="NZ_BAABIM010000004.1"/>
</dbReference>
<evidence type="ECO:0000256" key="4">
    <source>
        <dbReference type="ARBA" id="ARBA00034003"/>
    </source>
</evidence>
<reference evidence="7" key="1">
    <citation type="journal article" date="2019" name="Int. J. Syst. Evol. Microbiol.">
        <title>The Global Catalogue of Microorganisms (GCM) 10K type strain sequencing project: providing services to taxonomists for standard genome sequencing and annotation.</title>
        <authorList>
            <consortium name="The Broad Institute Genomics Platform"/>
            <consortium name="The Broad Institute Genome Sequencing Center for Infectious Disease"/>
            <person name="Wu L."/>
            <person name="Ma J."/>
        </authorList>
    </citation>
    <scope>NUCLEOTIDE SEQUENCE [LARGE SCALE GENOMIC DNA]</scope>
    <source>
        <strain evidence="7">JCM 18127</strain>
    </source>
</reference>
<dbReference type="InterPro" id="IPR050191">
    <property type="entry name" value="ATP-dep_DNA_ligase"/>
</dbReference>
<dbReference type="NCBIfam" id="TIGR02779">
    <property type="entry name" value="NHEJ_ligase_lig"/>
    <property type="match status" value="1"/>
</dbReference>
<keyword evidence="3" id="KW-0436">Ligase</keyword>
<dbReference type="SUPFAM" id="SSF50249">
    <property type="entry name" value="Nucleic acid-binding proteins"/>
    <property type="match status" value="1"/>
</dbReference>
<comment type="similarity">
    <text evidence="1">Belongs to the ATP-dependent DNA ligase family.</text>
</comment>
<dbReference type="PROSITE" id="PS50160">
    <property type="entry name" value="DNA_LIGASE_A3"/>
    <property type="match status" value="1"/>
</dbReference>
<feature type="domain" description="ATP-dependent DNA ligase family profile" evidence="5">
    <location>
        <begin position="101"/>
        <end position="240"/>
    </location>
</feature>
<dbReference type="CDD" id="cd07906">
    <property type="entry name" value="Adenylation_DNA_ligase_LigD_LigC"/>
    <property type="match status" value="1"/>
</dbReference>